<gene>
    <name evidence="2" type="ORF">DI616_04915</name>
</gene>
<organism evidence="2 3">
    <name type="scientific">Paracoccus denitrificans</name>
    <dbReference type="NCBI Taxonomy" id="266"/>
    <lineage>
        <taxon>Bacteria</taxon>
        <taxon>Pseudomonadati</taxon>
        <taxon>Pseudomonadota</taxon>
        <taxon>Alphaproteobacteria</taxon>
        <taxon>Rhodobacterales</taxon>
        <taxon>Paracoccaceae</taxon>
        <taxon>Paracoccus</taxon>
    </lineage>
</organism>
<feature type="domain" description="NAD(P)-binding" evidence="1">
    <location>
        <begin position="8"/>
        <end position="194"/>
    </location>
</feature>
<dbReference type="PANTHER" id="PTHR15020">
    <property type="entry name" value="FLAVIN REDUCTASE-RELATED"/>
    <property type="match status" value="1"/>
</dbReference>
<accession>A0A533IC52</accession>
<name>A0A533IC52_PARDE</name>
<dbReference type="Pfam" id="PF13460">
    <property type="entry name" value="NAD_binding_10"/>
    <property type="match status" value="1"/>
</dbReference>
<sequence>MTGVFIIGGAGGIGRRLGTRLISRNMGVGAMARKPEQIEALRKSGVNPIEGDLLGGDAAALSTLMAGHDTVVFSAGAGGKGGPEMTRAVDGDGLEKAVAAASNAGVKRFLLVSAFMDAGRGANPPNERFELYMQVKRKADAHLVDSGLNWVILRPGTLTDESGSGNIRLGAAIPYGNISRDNVAATLAELIATPAVSRSILEVTDGNTPVAEAVAALTA</sequence>
<dbReference type="Gene3D" id="3.40.50.720">
    <property type="entry name" value="NAD(P)-binding Rossmann-like Domain"/>
    <property type="match status" value="1"/>
</dbReference>
<proteinExistence type="predicted"/>
<dbReference type="InterPro" id="IPR036291">
    <property type="entry name" value="NAD(P)-bd_dom_sf"/>
</dbReference>
<evidence type="ECO:0000313" key="2">
    <source>
        <dbReference type="EMBL" id="TKW67660.1"/>
    </source>
</evidence>
<reference evidence="2 3" key="1">
    <citation type="journal article" date="2017" name="Nat. Commun.">
        <title>In situ click chemistry generation of cyclooxygenase-2 inhibitors.</title>
        <authorList>
            <person name="Bhardwaj A."/>
            <person name="Kaur J."/>
            <person name="Wuest M."/>
            <person name="Wuest F."/>
        </authorList>
    </citation>
    <scope>NUCLEOTIDE SEQUENCE [LARGE SCALE GENOMIC DNA]</scope>
    <source>
        <strain evidence="2">S2_012_000_R3_94</strain>
    </source>
</reference>
<dbReference type="EMBL" id="VAFL01000003">
    <property type="protein sequence ID" value="TKW67660.1"/>
    <property type="molecule type" value="Genomic_DNA"/>
</dbReference>
<comment type="caution">
    <text evidence="2">The sequence shown here is derived from an EMBL/GenBank/DDBJ whole genome shotgun (WGS) entry which is preliminary data.</text>
</comment>
<dbReference type="PANTHER" id="PTHR15020:SF50">
    <property type="entry name" value="UPF0659 PROTEIN YMR090W"/>
    <property type="match status" value="1"/>
</dbReference>
<dbReference type="SUPFAM" id="SSF51735">
    <property type="entry name" value="NAD(P)-binding Rossmann-fold domains"/>
    <property type="match status" value="1"/>
</dbReference>
<dbReference type="Proteomes" id="UP000315344">
    <property type="component" value="Unassembled WGS sequence"/>
</dbReference>
<dbReference type="AlphaFoldDB" id="A0A533IC52"/>
<dbReference type="InterPro" id="IPR016040">
    <property type="entry name" value="NAD(P)-bd_dom"/>
</dbReference>
<evidence type="ECO:0000313" key="3">
    <source>
        <dbReference type="Proteomes" id="UP000315344"/>
    </source>
</evidence>
<evidence type="ECO:0000259" key="1">
    <source>
        <dbReference type="Pfam" id="PF13460"/>
    </source>
</evidence>
<protein>
    <submittedName>
        <fullName evidence="2">NAD-dependent epimerase/dehydratase family protein</fullName>
    </submittedName>
</protein>